<dbReference type="SUPFAM" id="SSF53720">
    <property type="entry name" value="ALDH-like"/>
    <property type="match status" value="1"/>
</dbReference>
<evidence type="ECO:0000256" key="4">
    <source>
        <dbReference type="ARBA" id="ARBA00023027"/>
    </source>
</evidence>
<proteinExistence type="inferred from homology"/>
<dbReference type="InterPro" id="IPR016161">
    <property type="entry name" value="Ald_DH/histidinol_DH"/>
</dbReference>
<evidence type="ECO:0000313" key="7">
    <source>
        <dbReference type="Proteomes" id="UP000253594"/>
    </source>
</evidence>
<dbReference type="Gene3D" id="3.40.309.10">
    <property type="entry name" value="Aldehyde Dehydrogenase, Chain A, domain 2"/>
    <property type="match status" value="1"/>
</dbReference>
<accession>A0A367LUD0</accession>
<evidence type="ECO:0000256" key="1">
    <source>
        <dbReference type="ARBA" id="ARBA00009986"/>
    </source>
</evidence>
<dbReference type="AlphaFoldDB" id="A0A367LUD0"/>
<dbReference type="InterPro" id="IPR010061">
    <property type="entry name" value="MeMal-semiAld_DH"/>
</dbReference>
<dbReference type="InterPro" id="IPR015590">
    <property type="entry name" value="Aldehyde_DH_dom"/>
</dbReference>
<feature type="domain" description="Aldehyde dehydrogenase" evidence="5">
    <location>
        <begin position="2"/>
        <end position="92"/>
    </location>
</feature>
<dbReference type="GO" id="GO:0006210">
    <property type="term" value="P:thymine catabolic process"/>
    <property type="evidence" value="ECO:0007669"/>
    <property type="project" value="TreeGrafter"/>
</dbReference>
<name>A0A367LUD0_PSEAI</name>
<evidence type="ECO:0000256" key="2">
    <source>
        <dbReference type="ARBA" id="ARBA00013048"/>
    </source>
</evidence>
<dbReference type="GO" id="GO:0004491">
    <property type="term" value="F:methylmalonate-semialdehyde dehydrogenase (acylating, NAD) activity"/>
    <property type="evidence" value="ECO:0007669"/>
    <property type="project" value="UniProtKB-EC"/>
</dbReference>
<feature type="non-terminal residue" evidence="6">
    <location>
        <position position="1"/>
    </location>
</feature>
<dbReference type="Gene3D" id="3.40.605.10">
    <property type="entry name" value="Aldehyde Dehydrogenase, Chain A, domain 1"/>
    <property type="match status" value="1"/>
</dbReference>
<evidence type="ECO:0000313" key="6">
    <source>
        <dbReference type="EMBL" id="RCI66185.1"/>
    </source>
</evidence>
<sequence length="92" mass="9591">APKGVLQVVHGGKEQVDQLLKHPQVKAVSFVGSVAVGQYVYHTGTAHNKRVQSFAGAKNHMVIMPDADKAQVISNLVGASVGAAGQRCMAIS</sequence>
<dbReference type="InterPro" id="IPR016163">
    <property type="entry name" value="Ald_DH_C"/>
</dbReference>
<reference evidence="6 7" key="1">
    <citation type="submission" date="2018-07" db="EMBL/GenBank/DDBJ databases">
        <title>Mechanisms of high-level aminoglycoside resistance among Gram-negative pathogens in Brazil.</title>
        <authorList>
            <person name="Ballaben A.S."/>
            <person name="Darini A.L.C."/>
            <person name="Doi Y."/>
        </authorList>
    </citation>
    <scope>NUCLEOTIDE SEQUENCE [LARGE SCALE GENOMIC DNA]</scope>
    <source>
        <strain evidence="6 7">B2-305</strain>
    </source>
</reference>
<dbReference type="GO" id="GO:0006574">
    <property type="term" value="P:L-valine catabolic process"/>
    <property type="evidence" value="ECO:0007669"/>
    <property type="project" value="TreeGrafter"/>
</dbReference>
<evidence type="ECO:0000259" key="5">
    <source>
        <dbReference type="Pfam" id="PF00171"/>
    </source>
</evidence>
<comment type="similarity">
    <text evidence="1">Belongs to the aldehyde dehydrogenase family.</text>
</comment>
<dbReference type="InterPro" id="IPR016160">
    <property type="entry name" value="Ald_DH_CS_CYS"/>
</dbReference>
<gene>
    <name evidence="6" type="ORF">DT376_43875</name>
</gene>
<dbReference type="EC" id="1.2.1.27" evidence="2"/>
<keyword evidence="3" id="KW-0560">Oxidoreductase</keyword>
<dbReference type="PROSITE" id="PS00070">
    <property type="entry name" value="ALDEHYDE_DEHYDR_CYS"/>
    <property type="match status" value="1"/>
</dbReference>
<keyword evidence="4" id="KW-0520">NAD</keyword>
<dbReference type="PANTHER" id="PTHR43866:SF3">
    <property type="entry name" value="METHYLMALONATE-SEMIALDEHYDE DEHYDROGENASE [ACYLATING], MITOCHONDRIAL"/>
    <property type="match status" value="1"/>
</dbReference>
<dbReference type="Proteomes" id="UP000253594">
    <property type="component" value="Unassembled WGS sequence"/>
</dbReference>
<dbReference type="Pfam" id="PF00171">
    <property type="entry name" value="Aldedh"/>
    <property type="match status" value="1"/>
</dbReference>
<organism evidence="6 7">
    <name type="scientific">Pseudomonas aeruginosa</name>
    <dbReference type="NCBI Taxonomy" id="287"/>
    <lineage>
        <taxon>Bacteria</taxon>
        <taxon>Pseudomonadati</taxon>
        <taxon>Pseudomonadota</taxon>
        <taxon>Gammaproteobacteria</taxon>
        <taxon>Pseudomonadales</taxon>
        <taxon>Pseudomonadaceae</taxon>
        <taxon>Pseudomonas</taxon>
    </lineage>
</organism>
<evidence type="ECO:0000256" key="3">
    <source>
        <dbReference type="ARBA" id="ARBA00023002"/>
    </source>
</evidence>
<comment type="caution">
    <text evidence="6">The sequence shown here is derived from an EMBL/GenBank/DDBJ whole genome shotgun (WGS) entry which is preliminary data.</text>
</comment>
<dbReference type="InterPro" id="IPR016162">
    <property type="entry name" value="Ald_DH_N"/>
</dbReference>
<dbReference type="EMBL" id="QORE01003866">
    <property type="protein sequence ID" value="RCI66185.1"/>
    <property type="molecule type" value="Genomic_DNA"/>
</dbReference>
<feature type="non-terminal residue" evidence="6">
    <location>
        <position position="92"/>
    </location>
</feature>
<dbReference type="PANTHER" id="PTHR43866">
    <property type="entry name" value="MALONATE-SEMIALDEHYDE DEHYDROGENASE"/>
    <property type="match status" value="1"/>
</dbReference>
<protein>
    <recommendedName>
        <fullName evidence="2">methylmalonate-semialdehyde dehydrogenase (CoA acylating)</fullName>
        <ecNumber evidence="2">1.2.1.27</ecNumber>
    </recommendedName>
</protein>